<evidence type="ECO:0000313" key="2">
    <source>
        <dbReference type="EMBL" id="JAH14465.1"/>
    </source>
</evidence>
<proteinExistence type="predicted"/>
<dbReference type="EMBL" id="GBXM01094112">
    <property type="protein sequence ID" value="JAH14465.1"/>
    <property type="molecule type" value="Transcribed_RNA"/>
</dbReference>
<feature type="region of interest" description="Disordered" evidence="1">
    <location>
        <begin position="1"/>
        <end position="20"/>
    </location>
</feature>
<name>A0A0E9QDR0_ANGAN</name>
<reference evidence="2" key="1">
    <citation type="submission" date="2014-11" db="EMBL/GenBank/DDBJ databases">
        <authorList>
            <person name="Amaro Gonzalez C."/>
        </authorList>
    </citation>
    <scope>NUCLEOTIDE SEQUENCE</scope>
</reference>
<sequence length="45" mass="4945">MTEKNAELDCNVDEPRTASKTDGVRVVSGVLRGQKPVKRGQMFPV</sequence>
<organism evidence="2">
    <name type="scientific">Anguilla anguilla</name>
    <name type="common">European freshwater eel</name>
    <name type="synonym">Muraena anguilla</name>
    <dbReference type="NCBI Taxonomy" id="7936"/>
    <lineage>
        <taxon>Eukaryota</taxon>
        <taxon>Metazoa</taxon>
        <taxon>Chordata</taxon>
        <taxon>Craniata</taxon>
        <taxon>Vertebrata</taxon>
        <taxon>Euteleostomi</taxon>
        <taxon>Actinopterygii</taxon>
        <taxon>Neopterygii</taxon>
        <taxon>Teleostei</taxon>
        <taxon>Anguilliformes</taxon>
        <taxon>Anguillidae</taxon>
        <taxon>Anguilla</taxon>
    </lineage>
</organism>
<dbReference type="AlphaFoldDB" id="A0A0E9QDR0"/>
<evidence type="ECO:0000256" key="1">
    <source>
        <dbReference type="SAM" id="MobiDB-lite"/>
    </source>
</evidence>
<protein>
    <submittedName>
        <fullName evidence="2">Uncharacterized protein</fullName>
    </submittedName>
</protein>
<reference evidence="2" key="2">
    <citation type="journal article" date="2015" name="Fish Shellfish Immunol.">
        <title>Early steps in the European eel (Anguilla anguilla)-Vibrio vulnificus interaction in the gills: Role of the RtxA13 toxin.</title>
        <authorList>
            <person name="Callol A."/>
            <person name="Pajuelo D."/>
            <person name="Ebbesson L."/>
            <person name="Teles M."/>
            <person name="MacKenzie S."/>
            <person name="Amaro C."/>
        </authorList>
    </citation>
    <scope>NUCLEOTIDE SEQUENCE</scope>
</reference>
<accession>A0A0E9QDR0</accession>